<dbReference type="InterPro" id="IPR016009">
    <property type="entry name" value="tRNA_MeTrfase_TRMD/TRM10"/>
</dbReference>
<dbReference type="RefSeq" id="WP_007547057.1">
    <property type="nucleotide sequence ID" value="NZ_ABZS01000091.1"/>
</dbReference>
<dbReference type="InterPro" id="IPR029026">
    <property type="entry name" value="tRNA_m1G_MTases_N"/>
</dbReference>
<dbReference type="Proteomes" id="UP000005540">
    <property type="component" value="Unassembled WGS sequence"/>
</dbReference>
<feature type="binding site" evidence="15 16">
    <location>
        <begin position="131"/>
        <end position="136"/>
    </location>
    <ligand>
        <name>S-adenosyl-L-methionine</name>
        <dbReference type="ChEBI" id="CHEBI:59789"/>
    </ligand>
</feature>
<evidence type="ECO:0000256" key="6">
    <source>
        <dbReference type="ARBA" id="ARBA00014679"/>
    </source>
</evidence>
<evidence type="ECO:0000256" key="15">
    <source>
        <dbReference type="HAMAP-Rule" id="MF_00605"/>
    </source>
</evidence>
<dbReference type="CDD" id="cd18080">
    <property type="entry name" value="TrmD-like"/>
    <property type="match status" value="1"/>
</dbReference>
<keyword evidence="9 15" id="KW-0808">Transferase</keyword>
<dbReference type="NCBIfam" id="NF000648">
    <property type="entry name" value="PRK00026.1"/>
    <property type="match status" value="1"/>
</dbReference>
<evidence type="ECO:0000256" key="7">
    <source>
        <dbReference type="ARBA" id="ARBA00022490"/>
    </source>
</evidence>
<dbReference type="HAMAP" id="MF_00605">
    <property type="entry name" value="TrmD"/>
    <property type="match status" value="1"/>
</dbReference>
<proteinExistence type="inferred from homology"/>
<evidence type="ECO:0000256" key="4">
    <source>
        <dbReference type="ARBA" id="ARBA00011738"/>
    </source>
</evidence>
<dbReference type="PIRSF" id="PIRSF000386">
    <property type="entry name" value="tRNA_mtase"/>
    <property type="match status" value="1"/>
</dbReference>
<dbReference type="InterPro" id="IPR002649">
    <property type="entry name" value="tRNA_m1G_MeTrfase_TrmD"/>
</dbReference>
<keyword evidence="8 15" id="KW-0489">Methyltransferase</keyword>
<dbReference type="InterPro" id="IPR029028">
    <property type="entry name" value="Alpha/beta_knot_MTases"/>
</dbReference>
<evidence type="ECO:0000256" key="10">
    <source>
        <dbReference type="ARBA" id="ARBA00022691"/>
    </source>
</evidence>
<dbReference type="Gene3D" id="1.10.1270.20">
    <property type="entry name" value="tRNA(m1g37)methyltransferase, domain 2"/>
    <property type="match status" value="1"/>
</dbReference>
<evidence type="ECO:0000256" key="1">
    <source>
        <dbReference type="ARBA" id="ARBA00002634"/>
    </source>
</evidence>
<dbReference type="FunFam" id="3.40.1280.10:FF:000001">
    <property type="entry name" value="tRNA (guanine-N(1)-)-methyltransferase"/>
    <property type="match status" value="1"/>
</dbReference>
<evidence type="ECO:0000256" key="2">
    <source>
        <dbReference type="ARBA" id="ARBA00004496"/>
    </source>
</evidence>
<evidence type="ECO:0000313" key="20">
    <source>
        <dbReference type="Proteomes" id="UP000005540"/>
    </source>
</evidence>
<evidence type="ECO:0000256" key="12">
    <source>
        <dbReference type="ARBA" id="ARBA00029736"/>
    </source>
</evidence>
<protein>
    <recommendedName>
        <fullName evidence="6 15">tRNA (guanine-N(1)-)-methyltransferase</fullName>
        <ecNumber evidence="5 15">2.1.1.228</ecNumber>
    </recommendedName>
    <alternativeName>
        <fullName evidence="12 15">M1G-methyltransferase</fullName>
    </alternativeName>
    <alternativeName>
        <fullName evidence="13 15">tRNA [GM37] methyltransferase</fullName>
    </alternativeName>
</protein>
<evidence type="ECO:0000259" key="18">
    <source>
        <dbReference type="Pfam" id="PF01746"/>
    </source>
</evidence>
<organism evidence="19 20">
    <name type="scientific">Sulfurihydrogenibium yellowstonense SS-5</name>
    <dbReference type="NCBI Taxonomy" id="432331"/>
    <lineage>
        <taxon>Bacteria</taxon>
        <taxon>Pseudomonadati</taxon>
        <taxon>Aquificota</taxon>
        <taxon>Aquificia</taxon>
        <taxon>Aquificales</taxon>
        <taxon>Hydrogenothermaceae</taxon>
        <taxon>Sulfurihydrogenibium</taxon>
    </lineage>
</organism>
<name>C4FKC6_9AQUI</name>
<evidence type="ECO:0000256" key="16">
    <source>
        <dbReference type="PIRSR" id="PIRSR000386-1"/>
    </source>
</evidence>
<evidence type="ECO:0000313" key="19">
    <source>
        <dbReference type="EMBL" id="EEP60469.1"/>
    </source>
</evidence>
<sequence>MKIYIITIFPDYFECFKNYGVVNKAIKSGLVEINAINLRDFTTDKHKTVDDVVYGGGPGMLLKPEPIFKAFDYIKNISKNPYTIITEPWGKTFNQEMARKLAEKEEIVIICGRYEGVDERVKTLVDEEISIGDYILSGGEPAALVIMDSVIRLLPGVLSDDESKEVDSFSDGLLGYPNYTRPAEFRGMKVPEVLLSGNHKLIEKWRRFQKLKRTYKNRPDLLEKAKLSVEDRQLLKYIIEGKEFEDLIKEGKIA</sequence>
<dbReference type="NCBIfam" id="TIGR00088">
    <property type="entry name" value="trmD"/>
    <property type="match status" value="1"/>
</dbReference>
<evidence type="ECO:0000256" key="17">
    <source>
        <dbReference type="RuleBase" id="RU003464"/>
    </source>
</evidence>
<gene>
    <name evidence="15 19" type="primary">trmD</name>
    <name evidence="19" type="ORF">SULYE_1026</name>
</gene>
<evidence type="ECO:0000256" key="8">
    <source>
        <dbReference type="ARBA" id="ARBA00022603"/>
    </source>
</evidence>
<dbReference type="EC" id="2.1.1.228" evidence="5 15"/>
<evidence type="ECO:0000256" key="3">
    <source>
        <dbReference type="ARBA" id="ARBA00007630"/>
    </source>
</evidence>
<accession>C4FKC6</accession>
<dbReference type="Pfam" id="PF01746">
    <property type="entry name" value="tRNA_m1G_MT"/>
    <property type="match status" value="1"/>
</dbReference>
<dbReference type="Gene3D" id="3.40.1280.10">
    <property type="match status" value="1"/>
</dbReference>
<keyword evidence="10 15" id="KW-0949">S-adenosyl-L-methionine</keyword>
<dbReference type="AlphaFoldDB" id="C4FKC6"/>
<comment type="catalytic activity">
    <reaction evidence="14 15 17">
        <text>guanosine(37) in tRNA + S-adenosyl-L-methionine = N(1)-methylguanosine(37) in tRNA + S-adenosyl-L-homocysteine + H(+)</text>
        <dbReference type="Rhea" id="RHEA:36899"/>
        <dbReference type="Rhea" id="RHEA-COMP:10145"/>
        <dbReference type="Rhea" id="RHEA-COMP:10147"/>
        <dbReference type="ChEBI" id="CHEBI:15378"/>
        <dbReference type="ChEBI" id="CHEBI:57856"/>
        <dbReference type="ChEBI" id="CHEBI:59789"/>
        <dbReference type="ChEBI" id="CHEBI:73542"/>
        <dbReference type="ChEBI" id="CHEBI:74269"/>
        <dbReference type="EC" id="2.1.1.228"/>
    </reaction>
</comment>
<keyword evidence="20" id="KW-1185">Reference proteome</keyword>
<dbReference type="GO" id="GO:0002939">
    <property type="term" value="P:tRNA N1-guanine methylation"/>
    <property type="evidence" value="ECO:0007669"/>
    <property type="project" value="TreeGrafter"/>
</dbReference>
<comment type="caution">
    <text evidence="19">The sequence shown here is derived from an EMBL/GenBank/DDBJ whole genome shotgun (WGS) entry which is preliminary data.</text>
</comment>
<dbReference type="EMBL" id="ABZS01000091">
    <property type="protein sequence ID" value="EEP60469.1"/>
    <property type="molecule type" value="Genomic_DNA"/>
</dbReference>
<dbReference type="GO" id="GO:0005829">
    <property type="term" value="C:cytosol"/>
    <property type="evidence" value="ECO:0007669"/>
    <property type="project" value="TreeGrafter"/>
</dbReference>
<feature type="domain" description="tRNA methyltransferase TRMD/TRM10-type" evidence="18">
    <location>
        <begin position="1"/>
        <end position="224"/>
    </location>
</feature>
<evidence type="ECO:0000256" key="5">
    <source>
        <dbReference type="ARBA" id="ARBA00012807"/>
    </source>
</evidence>
<comment type="similarity">
    <text evidence="3 15 17">Belongs to the RNA methyltransferase TrmD family.</text>
</comment>
<keyword evidence="11 15" id="KW-0819">tRNA processing</keyword>
<comment type="function">
    <text evidence="1 15 17">Specifically methylates guanosine-37 in various tRNAs.</text>
</comment>
<dbReference type="SUPFAM" id="SSF75217">
    <property type="entry name" value="alpha/beta knot"/>
    <property type="match status" value="1"/>
</dbReference>
<evidence type="ECO:0000256" key="13">
    <source>
        <dbReference type="ARBA" id="ARBA00033392"/>
    </source>
</evidence>
<evidence type="ECO:0000256" key="14">
    <source>
        <dbReference type="ARBA" id="ARBA00047783"/>
    </source>
</evidence>
<dbReference type="FunFam" id="1.10.1270.20:FF:000001">
    <property type="entry name" value="tRNA (guanine-N(1)-)-methyltransferase"/>
    <property type="match status" value="1"/>
</dbReference>
<feature type="binding site" evidence="15 16">
    <location>
        <position position="112"/>
    </location>
    <ligand>
        <name>S-adenosyl-L-methionine</name>
        <dbReference type="ChEBI" id="CHEBI:59789"/>
    </ligand>
</feature>
<reference evidence="19 20" key="1">
    <citation type="submission" date="2009-04" db="EMBL/GenBank/DDBJ databases">
        <authorList>
            <person name="Reysenbach A.-L."/>
            <person name="Heidelberg J.F."/>
            <person name="Nelson W.C."/>
        </authorList>
    </citation>
    <scope>NUCLEOTIDE SEQUENCE [LARGE SCALE GENOMIC DNA]</scope>
    <source>
        <strain evidence="19 20">SS-5</strain>
    </source>
</reference>
<comment type="subcellular location">
    <subcellularLocation>
        <location evidence="2 15 17">Cytoplasm</location>
    </subcellularLocation>
</comment>
<comment type="subunit">
    <text evidence="4 15 17">Homodimer.</text>
</comment>
<dbReference type="InterPro" id="IPR023148">
    <property type="entry name" value="tRNA_m1G_MeTrfase_C_sf"/>
</dbReference>
<evidence type="ECO:0000256" key="9">
    <source>
        <dbReference type="ARBA" id="ARBA00022679"/>
    </source>
</evidence>
<evidence type="ECO:0000256" key="11">
    <source>
        <dbReference type="ARBA" id="ARBA00022694"/>
    </source>
</evidence>
<dbReference type="PANTHER" id="PTHR46417">
    <property type="entry name" value="TRNA (GUANINE-N(1)-)-METHYLTRANSFERASE"/>
    <property type="match status" value="1"/>
</dbReference>
<keyword evidence="7 15" id="KW-0963">Cytoplasm</keyword>
<dbReference type="PANTHER" id="PTHR46417:SF1">
    <property type="entry name" value="TRNA (GUANINE-N(1)-)-METHYLTRANSFERASE"/>
    <property type="match status" value="1"/>
</dbReference>
<dbReference type="GO" id="GO:0052906">
    <property type="term" value="F:tRNA (guanine(37)-N1)-methyltransferase activity"/>
    <property type="evidence" value="ECO:0007669"/>
    <property type="project" value="UniProtKB-UniRule"/>
</dbReference>